<dbReference type="SUPFAM" id="SSF75712">
    <property type="entry name" value="Rad50 coiled-coil Zn hook"/>
    <property type="match status" value="1"/>
</dbReference>
<sequence length="783" mass="92378">MVNYKIKELIIENFKGIDSWYIDLKNKDLTILDGPNGFGKTSIFDAIELVLTGQIRRTVQTKITDGNIGYEDYLYAKDQNQPIILKVTLDDAENNYEVTIGRKIDHLSNRKKENRPEFFKSTIHLLDDIEDDLSNQNKKESFKEIIDLNDFENTYGLYNYIEQEDSSHFLKRSETERMAIISSLFNIEKEINERNKLEKAKNIMSKNLRNLFKRIQDYEGDTNLPSENPEAEKIEYFKLLPDEVNQKESWDNRVINNLNIQLKETYFNRINTLKYLISNFTSFKQLLMNNHINELIYSDYKIEQVITLFHHHQSMEKINAEHYLKRNLSDIIKSLKSHEILNKHINWDLLYEHFNLPVTREKLDDRLKLIQNLNKHTNQVSSMIKDLLDQRERLKRSFESLIENHNVESHGIDNSTCPLCGQEWENHANLLKVLSNQTELLKMQLDESSKISEQHVKALYDDIINNLVIDIETYSSKLIDDEIYSHLKMYDDKGFNKEEVAETFNSLGIDINDLVYKQLDNFDDLSQKANVLKNRLKEKLNDNNSFDSTIFEESKDLYINTFKKDDSLIDKIQTSKFEQKKAYINYLYFLQSNQKYQEYTKLIEKHNKLKEAYESIKRSLDVYNKQINLHNSEMISEIEVPFFIYTGKILQHYQRGIGVFLYDNRQNESKINTLRFVPPEGTDHDIVHTFSSGQLSATILALTLSLNKVYNHNGIKTLLIDDPVQTMDEMNMVSFIELLKNDFKNYQVILSTHSDQVSLYTRYKFDKAGFQTTRINVREMSTR</sequence>
<keyword evidence="7" id="KW-1185">Reference proteome</keyword>
<dbReference type="RefSeq" id="WP_344702075.1">
    <property type="nucleotide sequence ID" value="NZ_BAABCK010000020.1"/>
</dbReference>
<feature type="domain" description="Rad50/SbcC-type AAA" evidence="5">
    <location>
        <begin position="9"/>
        <end position="219"/>
    </location>
</feature>
<evidence type="ECO:0000313" key="7">
    <source>
        <dbReference type="Proteomes" id="UP001500920"/>
    </source>
</evidence>
<dbReference type="PANTHER" id="PTHR32114:SF2">
    <property type="entry name" value="ABC TRANSPORTER ABCH.3"/>
    <property type="match status" value="1"/>
</dbReference>
<proteinExistence type="inferred from homology"/>
<evidence type="ECO:0000256" key="1">
    <source>
        <dbReference type="ARBA" id="ARBA00006930"/>
    </source>
</evidence>
<organism evidence="6 7">
    <name type="scientific">Salinicoccus jeotgali</name>
    <dbReference type="NCBI Taxonomy" id="381634"/>
    <lineage>
        <taxon>Bacteria</taxon>
        <taxon>Bacillati</taxon>
        <taxon>Bacillota</taxon>
        <taxon>Bacilli</taxon>
        <taxon>Bacillales</taxon>
        <taxon>Staphylococcaceae</taxon>
        <taxon>Salinicoccus</taxon>
    </lineage>
</organism>
<evidence type="ECO:0000313" key="6">
    <source>
        <dbReference type="EMBL" id="GAA3722130.1"/>
    </source>
</evidence>
<comment type="similarity">
    <text evidence="1">Belongs to the SMC family. SbcC subfamily.</text>
</comment>
<evidence type="ECO:0000256" key="3">
    <source>
        <dbReference type="ARBA" id="ARBA00013368"/>
    </source>
</evidence>
<dbReference type="Proteomes" id="UP001500920">
    <property type="component" value="Unassembled WGS sequence"/>
</dbReference>
<name>A0ABP7ER33_9STAP</name>
<dbReference type="Pfam" id="PF13476">
    <property type="entry name" value="AAA_23"/>
    <property type="match status" value="1"/>
</dbReference>
<dbReference type="EMBL" id="BAABCK010000020">
    <property type="protein sequence ID" value="GAA3722130.1"/>
    <property type="molecule type" value="Genomic_DNA"/>
</dbReference>
<protein>
    <recommendedName>
        <fullName evidence="3">Nuclease SbcCD subunit C</fullName>
    </recommendedName>
</protein>
<feature type="coiled-coil region" evidence="4">
    <location>
        <begin position="599"/>
        <end position="626"/>
    </location>
</feature>
<accession>A0ABP7ER33</accession>
<evidence type="ECO:0000256" key="4">
    <source>
        <dbReference type="SAM" id="Coils"/>
    </source>
</evidence>
<reference evidence="7" key="1">
    <citation type="journal article" date="2019" name="Int. J. Syst. Evol. Microbiol.">
        <title>The Global Catalogue of Microorganisms (GCM) 10K type strain sequencing project: providing services to taxonomists for standard genome sequencing and annotation.</title>
        <authorList>
            <consortium name="The Broad Institute Genomics Platform"/>
            <consortium name="The Broad Institute Genome Sequencing Center for Infectious Disease"/>
            <person name="Wu L."/>
            <person name="Ma J."/>
        </authorList>
    </citation>
    <scope>NUCLEOTIDE SEQUENCE [LARGE SCALE GENOMIC DNA]</scope>
    <source>
        <strain evidence="7">JCM 16981</strain>
    </source>
</reference>
<dbReference type="PANTHER" id="PTHR32114">
    <property type="entry name" value="ABC TRANSPORTER ABCH.3"/>
    <property type="match status" value="1"/>
</dbReference>
<dbReference type="Gene3D" id="3.40.50.300">
    <property type="entry name" value="P-loop containing nucleotide triphosphate hydrolases"/>
    <property type="match status" value="2"/>
</dbReference>
<keyword evidence="4" id="KW-0175">Coiled coil</keyword>
<dbReference type="InterPro" id="IPR027417">
    <property type="entry name" value="P-loop_NTPase"/>
</dbReference>
<gene>
    <name evidence="6" type="primary">rad50</name>
    <name evidence="6" type="ORF">GCM10022378_10250</name>
</gene>
<dbReference type="InterPro" id="IPR038729">
    <property type="entry name" value="Rad50/SbcC_AAA"/>
</dbReference>
<evidence type="ECO:0000256" key="2">
    <source>
        <dbReference type="ARBA" id="ARBA00011322"/>
    </source>
</evidence>
<dbReference type="SUPFAM" id="SSF52540">
    <property type="entry name" value="P-loop containing nucleoside triphosphate hydrolases"/>
    <property type="match status" value="1"/>
</dbReference>
<feature type="coiled-coil region" evidence="4">
    <location>
        <begin position="187"/>
        <end position="214"/>
    </location>
</feature>
<comment type="subunit">
    <text evidence="2">Heterodimer of SbcC and SbcD.</text>
</comment>
<comment type="caution">
    <text evidence="6">The sequence shown here is derived from an EMBL/GenBank/DDBJ whole genome shotgun (WGS) entry which is preliminary data.</text>
</comment>
<evidence type="ECO:0000259" key="5">
    <source>
        <dbReference type="Pfam" id="PF13476"/>
    </source>
</evidence>